<feature type="transmembrane region" description="Helical" evidence="2">
    <location>
        <begin position="32"/>
        <end position="53"/>
    </location>
</feature>
<accession>A0ABV7WGP0</accession>
<reference evidence="5" key="1">
    <citation type="journal article" date="2019" name="Int. J. Syst. Evol. Microbiol.">
        <title>The Global Catalogue of Microorganisms (GCM) 10K type strain sequencing project: providing services to taxonomists for standard genome sequencing and annotation.</title>
        <authorList>
            <consortium name="The Broad Institute Genomics Platform"/>
            <consortium name="The Broad Institute Genome Sequencing Center for Infectious Disease"/>
            <person name="Wu L."/>
            <person name="Ma J."/>
        </authorList>
    </citation>
    <scope>NUCLEOTIDE SEQUENCE [LARGE SCALE GENOMIC DNA]</scope>
    <source>
        <strain evidence="5">NCAIM B.02333</strain>
    </source>
</reference>
<evidence type="ECO:0000256" key="1">
    <source>
        <dbReference type="SAM" id="MobiDB-lite"/>
    </source>
</evidence>
<evidence type="ECO:0000259" key="3">
    <source>
        <dbReference type="Pfam" id="PF20059"/>
    </source>
</evidence>
<keyword evidence="2" id="KW-1133">Transmembrane helix</keyword>
<feature type="compositionally biased region" description="Polar residues" evidence="1">
    <location>
        <begin position="67"/>
        <end position="77"/>
    </location>
</feature>
<dbReference type="InterPro" id="IPR045597">
    <property type="entry name" value="DUF6458"/>
</dbReference>
<comment type="caution">
    <text evidence="4">The sequence shown here is derived from an EMBL/GenBank/DDBJ whole genome shotgun (WGS) entry which is preliminary data.</text>
</comment>
<evidence type="ECO:0000313" key="4">
    <source>
        <dbReference type="EMBL" id="MFC3689006.1"/>
    </source>
</evidence>
<dbReference type="RefSeq" id="WP_340293265.1">
    <property type="nucleotide sequence ID" value="NZ_JBBEOI010000102.1"/>
</dbReference>
<feature type="domain" description="DUF6458" evidence="3">
    <location>
        <begin position="1"/>
        <end position="67"/>
    </location>
</feature>
<keyword evidence="2" id="KW-0472">Membrane</keyword>
<feature type="compositionally biased region" description="Basic and acidic residues" evidence="1">
    <location>
        <begin position="78"/>
        <end position="87"/>
    </location>
</feature>
<gene>
    <name evidence="4" type="ORF">ACFOLH_11700</name>
</gene>
<proteinExistence type="predicted"/>
<feature type="region of interest" description="Disordered" evidence="1">
    <location>
        <begin position="60"/>
        <end position="87"/>
    </location>
</feature>
<evidence type="ECO:0000313" key="5">
    <source>
        <dbReference type="Proteomes" id="UP001595685"/>
    </source>
</evidence>
<name>A0ABV7WGP0_9MICO</name>
<keyword evidence="5" id="KW-1185">Reference proteome</keyword>
<dbReference type="Pfam" id="PF20059">
    <property type="entry name" value="DUF6458"/>
    <property type="match status" value="1"/>
</dbReference>
<protein>
    <submittedName>
        <fullName evidence="4">DUF6458 family protein</fullName>
    </submittedName>
</protein>
<dbReference type="EMBL" id="JBHRWW010000007">
    <property type="protein sequence ID" value="MFC3689006.1"/>
    <property type="molecule type" value="Genomic_DNA"/>
</dbReference>
<sequence length="87" mass="9136">MTIGSGIGLMILGAILAFGIEPDAIGGVNLQFIGYILMIGGLVGLLIGVAMMSRRTGPRRTSRTEVVEQNATSTGTETVRRSDNVIE</sequence>
<evidence type="ECO:0000256" key="2">
    <source>
        <dbReference type="SAM" id="Phobius"/>
    </source>
</evidence>
<dbReference type="Proteomes" id="UP001595685">
    <property type="component" value="Unassembled WGS sequence"/>
</dbReference>
<keyword evidence="2" id="KW-0812">Transmembrane</keyword>
<organism evidence="4 5">
    <name type="scientific">Aquipuribacter hungaricus</name>
    <dbReference type="NCBI Taxonomy" id="545624"/>
    <lineage>
        <taxon>Bacteria</taxon>
        <taxon>Bacillati</taxon>
        <taxon>Actinomycetota</taxon>
        <taxon>Actinomycetes</taxon>
        <taxon>Micrococcales</taxon>
        <taxon>Intrasporangiaceae</taxon>
        <taxon>Aquipuribacter</taxon>
    </lineage>
</organism>